<name>A0A420HLL4_9PEZI</name>
<organism evidence="2 3">
    <name type="scientific">Erysiphe neolycopersici</name>
    <dbReference type="NCBI Taxonomy" id="212602"/>
    <lineage>
        <taxon>Eukaryota</taxon>
        <taxon>Fungi</taxon>
        <taxon>Dikarya</taxon>
        <taxon>Ascomycota</taxon>
        <taxon>Pezizomycotina</taxon>
        <taxon>Leotiomycetes</taxon>
        <taxon>Erysiphales</taxon>
        <taxon>Erysiphaceae</taxon>
        <taxon>Erysiphe</taxon>
    </lineage>
</organism>
<dbReference type="InterPro" id="IPR004860">
    <property type="entry name" value="LAGLIDADG_dom"/>
</dbReference>
<protein>
    <recommendedName>
        <fullName evidence="1">Homing endonuclease LAGLIDADG domain-containing protein</fullName>
    </recommendedName>
</protein>
<proteinExistence type="predicted"/>
<comment type="caution">
    <text evidence="2">The sequence shown here is derived from an EMBL/GenBank/DDBJ whole genome shotgun (WGS) entry which is preliminary data.</text>
</comment>
<dbReference type="Proteomes" id="UP000286134">
    <property type="component" value="Unassembled WGS sequence"/>
</dbReference>
<keyword evidence="3" id="KW-1185">Reference proteome</keyword>
<evidence type="ECO:0000313" key="3">
    <source>
        <dbReference type="Proteomes" id="UP000286134"/>
    </source>
</evidence>
<dbReference type="SUPFAM" id="SSF55608">
    <property type="entry name" value="Homing endonucleases"/>
    <property type="match status" value="2"/>
</dbReference>
<dbReference type="GO" id="GO:0005739">
    <property type="term" value="C:mitochondrion"/>
    <property type="evidence" value="ECO:0007669"/>
    <property type="project" value="UniProtKB-ARBA"/>
</dbReference>
<dbReference type="GO" id="GO:0004519">
    <property type="term" value="F:endonuclease activity"/>
    <property type="evidence" value="ECO:0007669"/>
    <property type="project" value="InterPro"/>
</dbReference>
<feature type="domain" description="Homing endonuclease LAGLIDADG" evidence="1">
    <location>
        <begin position="112"/>
        <end position="164"/>
    </location>
</feature>
<feature type="domain" description="Homing endonuclease LAGLIDADG" evidence="1">
    <location>
        <begin position="43"/>
        <end position="101"/>
    </location>
</feature>
<dbReference type="InterPro" id="IPR027434">
    <property type="entry name" value="Homing_endonucl"/>
</dbReference>
<sequence length="226" mass="26398">MGIATELQSAFLRIRQWRGVRSLFLCCAPLKRDNFKTGYSFIDEALLKSLINYFGSGNLYKNRETFELVFTNLTEIEDKIVPFYVKYPIKKKHLDFQDFCKRHLTIEGRDSIIKIKQVSKLNNSSAVEFRVSILKDLVDVILHFENYPLITKKHSDYLLFKQIVLLMLNKEHNTLEVNIRVYLTPRGSFRNPEGFPQGKDLKEAFPMTIPVTLNQESIIKNPLHPE</sequence>
<reference evidence="2 3" key="1">
    <citation type="journal article" date="2018" name="BMC Genomics">
        <title>Comparative genome analyses reveal sequence features reflecting distinct modes of host-adaptation between dicot and monocot powdery mildew.</title>
        <authorList>
            <person name="Wu Y."/>
            <person name="Ma X."/>
            <person name="Pan Z."/>
            <person name="Kale S.D."/>
            <person name="Song Y."/>
            <person name="King H."/>
            <person name="Zhang Q."/>
            <person name="Presley C."/>
            <person name="Deng X."/>
            <person name="Wei C.I."/>
            <person name="Xiao S."/>
        </authorList>
    </citation>
    <scope>NUCLEOTIDE SEQUENCE [LARGE SCALE GENOMIC DNA]</scope>
    <source>
        <strain evidence="2">UMSG2</strain>
    </source>
</reference>
<dbReference type="AlphaFoldDB" id="A0A420HLL4"/>
<dbReference type="OrthoDB" id="3665149at2759"/>
<accession>A0A420HLL4</accession>
<dbReference type="EMBL" id="MCFK01006851">
    <property type="protein sequence ID" value="RKF58324.1"/>
    <property type="molecule type" value="Genomic_DNA"/>
</dbReference>
<evidence type="ECO:0000313" key="2">
    <source>
        <dbReference type="EMBL" id="RKF58324.1"/>
    </source>
</evidence>
<evidence type="ECO:0000259" key="1">
    <source>
        <dbReference type="Pfam" id="PF00961"/>
    </source>
</evidence>
<dbReference type="InterPro" id="IPR051289">
    <property type="entry name" value="LAGLIDADG_Endonuclease"/>
</dbReference>
<dbReference type="Pfam" id="PF00961">
    <property type="entry name" value="LAGLIDADG_1"/>
    <property type="match status" value="2"/>
</dbReference>
<dbReference type="PANTHER" id="PTHR36181:SF3">
    <property type="entry name" value="INTRON-ENCODED DNA ENDONUCLEASE AI5 BETA"/>
    <property type="match status" value="1"/>
</dbReference>
<dbReference type="PANTHER" id="PTHR36181">
    <property type="entry name" value="INTRON-ENCODED ENDONUCLEASE AI3-RELATED"/>
    <property type="match status" value="1"/>
</dbReference>
<dbReference type="Gene3D" id="3.10.28.10">
    <property type="entry name" value="Homing endonucleases"/>
    <property type="match status" value="2"/>
</dbReference>
<gene>
    <name evidence="2" type="ORF">OnM2_068050</name>
</gene>